<dbReference type="STRING" id="307507.A0A2V0P5S4"/>
<comment type="subcellular location">
    <subcellularLocation>
        <location evidence="1">Endoplasmic reticulum membrane</location>
        <topology evidence="1">Multi-pass membrane protein</topology>
    </subcellularLocation>
</comment>
<gene>
    <name evidence="13" type="ORF">Rsub_07939</name>
</gene>
<feature type="compositionally biased region" description="Low complexity" evidence="11">
    <location>
        <begin position="1"/>
        <end position="20"/>
    </location>
</feature>
<dbReference type="InterPro" id="IPR007130">
    <property type="entry name" value="DAGAT"/>
</dbReference>
<comment type="similarity">
    <text evidence="2">Belongs to the diacylglycerol acyltransferase family.</text>
</comment>
<feature type="compositionally biased region" description="Acidic residues" evidence="11">
    <location>
        <begin position="263"/>
        <end position="272"/>
    </location>
</feature>
<dbReference type="OrthoDB" id="264532at2759"/>
<feature type="transmembrane region" description="Helical" evidence="12">
    <location>
        <begin position="359"/>
        <end position="384"/>
    </location>
</feature>
<keyword evidence="14" id="KW-1185">Reference proteome</keyword>
<evidence type="ECO:0000256" key="12">
    <source>
        <dbReference type="SAM" id="Phobius"/>
    </source>
</evidence>
<evidence type="ECO:0000256" key="7">
    <source>
        <dbReference type="ARBA" id="ARBA00022989"/>
    </source>
</evidence>
<evidence type="ECO:0000256" key="6">
    <source>
        <dbReference type="ARBA" id="ARBA00022824"/>
    </source>
</evidence>
<dbReference type="Proteomes" id="UP000247498">
    <property type="component" value="Unassembled WGS sequence"/>
</dbReference>
<dbReference type="GO" id="GO:0005789">
    <property type="term" value="C:endoplasmic reticulum membrane"/>
    <property type="evidence" value="ECO:0007669"/>
    <property type="project" value="UniProtKB-SubCell"/>
</dbReference>
<dbReference type="PANTHER" id="PTHR12317">
    <property type="entry name" value="DIACYLGLYCEROL O-ACYLTRANSFERASE"/>
    <property type="match status" value="1"/>
</dbReference>
<feature type="region of interest" description="Disordered" evidence="11">
    <location>
        <begin position="1"/>
        <end position="68"/>
    </location>
</feature>
<keyword evidence="10" id="KW-0012">Acyltransferase</keyword>
<evidence type="ECO:0000256" key="8">
    <source>
        <dbReference type="ARBA" id="ARBA00023098"/>
    </source>
</evidence>
<keyword evidence="8" id="KW-0443">Lipid metabolism</keyword>
<dbReference type="AlphaFoldDB" id="A0A2V0P5S4"/>
<evidence type="ECO:0000256" key="10">
    <source>
        <dbReference type="ARBA" id="ARBA00023315"/>
    </source>
</evidence>
<keyword evidence="4" id="KW-0808">Transferase</keyword>
<dbReference type="InParanoid" id="A0A2V0P5S4"/>
<keyword evidence="5 12" id="KW-0812">Transmembrane</keyword>
<accession>A0A2V0P5S4</accession>
<evidence type="ECO:0000313" key="14">
    <source>
        <dbReference type="Proteomes" id="UP000247498"/>
    </source>
</evidence>
<name>A0A2V0P5S4_9CHLO</name>
<keyword evidence="7 12" id="KW-1133">Transmembrane helix</keyword>
<evidence type="ECO:0000256" key="3">
    <source>
        <dbReference type="ARBA" id="ARBA00022516"/>
    </source>
</evidence>
<feature type="compositionally biased region" description="Low complexity" evidence="11">
    <location>
        <begin position="280"/>
        <end position="292"/>
    </location>
</feature>
<evidence type="ECO:0000256" key="4">
    <source>
        <dbReference type="ARBA" id="ARBA00022679"/>
    </source>
</evidence>
<evidence type="ECO:0000256" key="5">
    <source>
        <dbReference type="ARBA" id="ARBA00022692"/>
    </source>
</evidence>
<evidence type="ECO:0000256" key="1">
    <source>
        <dbReference type="ARBA" id="ARBA00004477"/>
    </source>
</evidence>
<evidence type="ECO:0000313" key="13">
    <source>
        <dbReference type="EMBL" id="GBF95224.1"/>
    </source>
</evidence>
<sequence>MPAVEYGYPGEGAEARAAPGGAPGLGSTAKDQPAVLRAPSSSPPSSMLASDDAGASTPGSDPPGAACDWFALLGEPGWRAAAAQGAAQSADSADGAEPQLLSARREPKVLHDSFRSLAGVAALRAAGAAGAAGAPGPGERDAAAGCDADADTPRRAPCGGDQSPAKRLGVGTPRRGDQLRRRSQQQAQQQQQHQQLFDQPLTQLSSRHSSQQHQQQQQEQQPQQDSQLDQQPQIVRQTQQQACQQQRPDATGSDDLDRASSEETGDGDDVEEGLAALDAHQQQQQSPQPQRQQCRHRHDPAAHERRPLLPQPPCAGRYAAGVRYFTDPSPPRVLPRVGWELLGIASLVGYMALPLHLGIILVCALTFSWPAVFVLTAIVGSLALPAQPLMWAPFLDFALLRSIRTYFDFSFTLDDPAVLDEHVIWAEYPHGVYPLSQLLAVSLNPTQWPGFRLHTVGASVLFKVPLWKHLLGWMGVRPATRREFGALLERGPVKVNPGGIAEMYLLDRCAEVIKIRDRKGFVRLAVQHGTPLLPVYHFGLSRMLNYGPKCLELLSRRMRMSLGIILGRWGLPLPFKVKLHMVVGSPVPVRRLPRDHPEFAAAVDEAHAAYMQALAALYSRHAAAYGWADRPLVMV</sequence>
<evidence type="ECO:0008006" key="15">
    <source>
        <dbReference type="Google" id="ProtNLM"/>
    </source>
</evidence>
<feature type="region of interest" description="Disordered" evidence="11">
    <location>
        <begin position="125"/>
        <end position="313"/>
    </location>
</feature>
<dbReference type="PANTHER" id="PTHR12317:SF63">
    <property type="entry name" value="DIACYLGLYCEROL O-ACYLTRANSFERASE 2"/>
    <property type="match status" value="1"/>
</dbReference>
<feature type="region of interest" description="Disordered" evidence="11">
    <location>
        <begin position="82"/>
        <end position="105"/>
    </location>
</feature>
<evidence type="ECO:0000256" key="9">
    <source>
        <dbReference type="ARBA" id="ARBA00023136"/>
    </source>
</evidence>
<feature type="compositionally biased region" description="Low complexity" evidence="11">
    <location>
        <begin position="125"/>
        <end position="134"/>
    </location>
</feature>
<reference evidence="13 14" key="1">
    <citation type="journal article" date="2018" name="Sci. Rep.">
        <title>Raphidocelis subcapitata (=Pseudokirchneriella subcapitata) provides an insight into genome evolution and environmental adaptations in the Sphaeropleales.</title>
        <authorList>
            <person name="Suzuki S."/>
            <person name="Yamaguchi H."/>
            <person name="Nakajima N."/>
            <person name="Kawachi M."/>
        </authorList>
    </citation>
    <scope>NUCLEOTIDE SEQUENCE [LARGE SCALE GENOMIC DNA]</scope>
    <source>
        <strain evidence="13 14">NIES-35</strain>
    </source>
</reference>
<proteinExistence type="inferred from homology"/>
<feature type="compositionally biased region" description="Low complexity" evidence="11">
    <location>
        <begin position="82"/>
        <end position="96"/>
    </location>
</feature>
<dbReference type="Pfam" id="PF03982">
    <property type="entry name" value="DAGAT"/>
    <property type="match status" value="1"/>
</dbReference>
<evidence type="ECO:0000256" key="11">
    <source>
        <dbReference type="SAM" id="MobiDB-lite"/>
    </source>
</evidence>
<evidence type="ECO:0000256" key="2">
    <source>
        <dbReference type="ARBA" id="ARBA00005420"/>
    </source>
</evidence>
<dbReference type="GO" id="GO:0004144">
    <property type="term" value="F:diacylglycerol O-acyltransferase activity"/>
    <property type="evidence" value="ECO:0007669"/>
    <property type="project" value="TreeGrafter"/>
</dbReference>
<keyword evidence="6" id="KW-0256">Endoplasmic reticulum</keyword>
<keyword evidence="9 12" id="KW-0472">Membrane</keyword>
<protein>
    <recommendedName>
        <fullName evidence="15">Acyltransferase</fullName>
    </recommendedName>
</protein>
<comment type="caution">
    <text evidence="13">The sequence shown here is derived from an EMBL/GenBank/DDBJ whole genome shotgun (WGS) entry which is preliminary data.</text>
</comment>
<organism evidence="13 14">
    <name type="scientific">Raphidocelis subcapitata</name>
    <dbReference type="NCBI Taxonomy" id="307507"/>
    <lineage>
        <taxon>Eukaryota</taxon>
        <taxon>Viridiplantae</taxon>
        <taxon>Chlorophyta</taxon>
        <taxon>core chlorophytes</taxon>
        <taxon>Chlorophyceae</taxon>
        <taxon>CS clade</taxon>
        <taxon>Sphaeropleales</taxon>
        <taxon>Selenastraceae</taxon>
        <taxon>Raphidocelis</taxon>
    </lineage>
</organism>
<keyword evidence="3" id="KW-0444">Lipid biosynthesis</keyword>
<feature type="compositionally biased region" description="Low complexity" evidence="11">
    <location>
        <begin position="184"/>
        <end position="246"/>
    </location>
</feature>
<dbReference type="EMBL" id="BDRX01000061">
    <property type="protein sequence ID" value="GBF95224.1"/>
    <property type="molecule type" value="Genomic_DNA"/>
</dbReference>
<dbReference type="GO" id="GO:0019432">
    <property type="term" value="P:triglyceride biosynthetic process"/>
    <property type="evidence" value="ECO:0007669"/>
    <property type="project" value="TreeGrafter"/>
</dbReference>